<gene>
    <name evidence="2" type="ORF">CCE28_17585</name>
</gene>
<protein>
    <recommendedName>
        <fullName evidence="1">Methyltransferase type 11 domain-containing protein</fullName>
    </recommendedName>
</protein>
<evidence type="ECO:0000313" key="2">
    <source>
        <dbReference type="EMBL" id="PAB57973.1"/>
    </source>
</evidence>
<dbReference type="Gene3D" id="3.40.50.150">
    <property type="entry name" value="Vaccinia Virus protein VP39"/>
    <property type="match status" value="1"/>
</dbReference>
<dbReference type="Proteomes" id="UP000216024">
    <property type="component" value="Unassembled WGS sequence"/>
</dbReference>
<dbReference type="EMBL" id="NIBG01000021">
    <property type="protein sequence ID" value="PAB57973.1"/>
    <property type="molecule type" value="Genomic_DNA"/>
</dbReference>
<proteinExistence type="predicted"/>
<dbReference type="InterPro" id="IPR029063">
    <property type="entry name" value="SAM-dependent_MTases_sf"/>
</dbReference>
<dbReference type="InterPro" id="IPR013216">
    <property type="entry name" value="Methyltransf_11"/>
</dbReference>
<dbReference type="Pfam" id="PF08241">
    <property type="entry name" value="Methyltransf_11"/>
    <property type="match status" value="1"/>
</dbReference>
<dbReference type="GO" id="GO:0008757">
    <property type="term" value="F:S-adenosylmethionine-dependent methyltransferase activity"/>
    <property type="evidence" value="ECO:0007669"/>
    <property type="project" value="InterPro"/>
</dbReference>
<dbReference type="AlphaFoldDB" id="A0A267MGR6"/>
<accession>A0A267MGR6</accession>
<reference evidence="2 3" key="1">
    <citation type="submission" date="2017-06" db="EMBL/GenBank/DDBJ databases">
        <title>Draft genome sequence of anaerobic fermentative bacterium Anaeromicrobium sediminis DY2726D isolated from West Pacific Ocean sediments.</title>
        <authorList>
            <person name="Zeng X."/>
        </authorList>
    </citation>
    <scope>NUCLEOTIDE SEQUENCE [LARGE SCALE GENOMIC DNA]</scope>
    <source>
        <strain evidence="2 3">DY2726D</strain>
    </source>
</reference>
<dbReference type="CDD" id="cd02440">
    <property type="entry name" value="AdoMet_MTases"/>
    <property type="match status" value="1"/>
</dbReference>
<dbReference type="RefSeq" id="WP_095135036.1">
    <property type="nucleotide sequence ID" value="NZ_NIBG01000021.1"/>
</dbReference>
<dbReference type="SUPFAM" id="SSF53335">
    <property type="entry name" value="S-adenosyl-L-methionine-dependent methyltransferases"/>
    <property type="match status" value="1"/>
</dbReference>
<dbReference type="OrthoDB" id="703529at2"/>
<evidence type="ECO:0000259" key="1">
    <source>
        <dbReference type="Pfam" id="PF08241"/>
    </source>
</evidence>
<keyword evidence="3" id="KW-1185">Reference proteome</keyword>
<feature type="domain" description="Methyltransferase type 11" evidence="1">
    <location>
        <begin position="43"/>
        <end position="133"/>
    </location>
</feature>
<sequence>MSEYWKNRFKNKEMIWGTEPSKTAIAAKEIFQHQKIKDILIPGGGYGRNTKVFSDAQFNVDTIELSEEAIGLGKQWDERANFIQGSVLDMPLTDKKYEGIYCYNILHLFLKEDRKIFIQKCYKQLKQDGLIFFTFFSEQDESLGRGEMIEYNTFEDENGKIVHYFTEKDTKIHFENFTIIKIGEIEDKIITHDIGERICKLRYILAKK</sequence>
<evidence type="ECO:0000313" key="3">
    <source>
        <dbReference type="Proteomes" id="UP000216024"/>
    </source>
</evidence>
<comment type="caution">
    <text evidence="2">The sequence shown here is derived from an EMBL/GenBank/DDBJ whole genome shotgun (WGS) entry which is preliminary data.</text>
</comment>
<organism evidence="2 3">
    <name type="scientific">Anaeromicrobium sediminis</name>
    <dbReference type="NCBI Taxonomy" id="1478221"/>
    <lineage>
        <taxon>Bacteria</taxon>
        <taxon>Bacillati</taxon>
        <taxon>Bacillota</taxon>
        <taxon>Clostridia</taxon>
        <taxon>Peptostreptococcales</taxon>
        <taxon>Thermotaleaceae</taxon>
        <taxon>Anaeromicrobium</taxon>
    </lineage>
</organism>
<name>A0A267MGR6_9FIRM</name>